<dbReference type="Proteomes" id="UP000321225">
    <property type="component" value="Unassembled WGS sequence"/>
</dbReference>
<feature type="transmembrane region" description="Helical" evidence="5">
    <location>
        <begin position="73"/>
        <end position="92"/>
    </location>
</feature>
<feature type="transmembrane region" description="Helical" evidence="5">
    <location>
        <begin position="50"/>
        <end position="68"/>
    </location>
</feature>
<name>A0A511AHK4_9MICO</name>
<reference evidence="6 7" key="1">
    <citation type="submission" date="2019-07" db="EMBL/GenBank/DDBJ databases">
        <title>Whole genome shotgun sequence of Microbacterium aerolatum NBRC 103071.</title>
        <authorList>
            <person name="Hosoyama A."/>
            <person name="Uohara A."/>
            <person name="Ohji S."/>
            <person name="Ichikawa N."/>
        </authorList>
    </citation>
    <scope>NUCLEOTIDE SEQUENCE [LARGE SCALE GENOMIC DNA]</scope>
    <source>
        <strain evidence="6 7">NBRC 103071</strain>
    </source>
</reference>
<dbReference type="AlphaFoldDB" id="A0A511AHK4"/>
<dbReference type="GO" id="GO:0012505">
    <property type="term" value="C:endomembrane system"/>
    <property type="evidence" value="ECO:0007669"/>
    <property type="project" value="UniProtKB-SubCell"/>
</dbReference>
<keyword evidence="3 5" id="KW-1133">Transmembrane helix</keyword>
<dbReference type="EMBL" id="BJUW01000014">
    <property type="protein sequence ID" value="GEK87506.1"/>
    <property type="molecule type" value="Genomic_DNA"/>
</dbReference>
<evidence type="ECO:0008006" key="8">
    <source>
        <dbReference type="Google" id="ProtNLM"/>
    </source>
</evidence>
<feature type="transmembrane region" description="Helical" evidence="5">
    <location>
        <begin position="98"/>
        <end position="121"/>
    </location>
</feature>
<dbReference type="RefSeq" id="WP_147040198.1">
    <property type="nucleotide sequence ID" value="NZ_BJUW01000014.1"/>
</dbReference>
<feature type="transmembrane region" description="Helical" evidence="5">
    <location>
        <begin position="12"/>
        <end position="30"/>
    </location>
</feature>
<evidence type="ECO:0000256" key="4">
    <source>
        <dbReference type="ARBA" id="ARBA00023136"/>
    </source>
</evidence>
<dbReference type="InterPro" id="IPR007318">
    <property type="entry name" value="Phopholipid_MeTrfase"/>
</dbReference>
<dbReference type="Gene3D" id="1.20.120.1630">
    <property type="match status" value="1"/>
</dbReference>
<keyword evidence="2 5" id="KW-0812">Transmembrane</keyword>
<evidence type="ECO:0000313" key="7">
    <source>
        <dbReference type="Proteomes" id="UP000321225"/>
    </source>
</evidence>
<feature type="transmembrane region" description="Helical" evidence="5">
    <location>
        <begin position="155"/>
        <end position="173"/>
    </location>
</feature>
<dbReference type="OrthoDB" id="941586at2"/>
<proteinExistence type="predicted"/>
<keyword evidence="7" id="KW-1185">Reference proteome</keyword>
<feature type="transmembrane region" description="Helical" evidence="5">
    <location>
        <begin position="240"/>
        <end position="265"/>
    </location>
</feature>
<evidence type="ECO:0000256" key="1">
    <source>
        <dbReference type="ARBA" id="ARBA00004127"/>
    </source>
</evidence>
<organism evidence="6 7">
    <name type="scientific">Microbacterium aerolatum</name>
    <dbReference type="NCBI Taxonomy" id="153731"/>
    <lineage>
        <taxon>Bacteria</taxon>
        <taxon>Bacillati</taxon>
        <taxon>Actinomycetota</taxon>
        <taxon>Actinomycetes</taxon>
        <taxon>Micrococcales</taxon>
        <taxon>Microbacteriaceae</taxon>
        <taxon>Microbacterium</taxon>
    </lineage>
</organism>
<sequence>MPSSPLLPPDARLGRLYFAAQAIAGAAWWIGVAMSDTVRELTLGQLDPVLVAAFDIPLFVIVSVLVAVGVRTAVWVVVPWTAVVTAGMALYATMTGLAGWGVLLMIAATVGSAAAGLLVWLGRLPTEWILFGPFAFRLAPPSSTAAHIIRTTAQIVVFWGLFLAAIPAIIAVLEHRWNLHLPLPTAVRWGGLILLVAASALGIWAANAMSTRGEGTPLPSATARRLVIAGPYLFVRNPMALAGIAQGVAVGLMASSWLVVVYALCGSLVWNWIIRPLEEADLTERFGAPYLAYVHAVRCWMPQLRPFRAEVNIR</sequence>
<evidence type="ECO:0000313" key="6">
    <source>
        <dbReference type="EMBL" id="GEK87506.1"/>
    </source>
</evidence>
<evidence type="ECO:0000256" key="5">
    <source>
        <dbReference type="SAM" id="Phobius"/>
    </source>
</evidence>
<feature type="transmembrane region" description="Helical" evidence="5">
    <location>
        <begin position="185"/>
        <end position="206"/>
    </location>
</feature>
<protein>
    <recommendedName>
        <fullName evidence="8">Protein-S-isoprenylcysteine methyltransferase</fullName>
    </recommendedName>
</protein>
<dbReference type="Pfam" id="PF04191">
    <property type="entry name" value="PEMT"/>
    <property type="match status" value="1"/>
</dbReference>
<comment type="caution">
    <text evidence="6">The sequence shown here is derived from an EMBL/GenBank/DDBJ whole genome shotgun (WGS) entry which is preliminary data.</text>
</comment>
<gene>
    <name evidence="6" type="ORF">MAE01_26820</name>
</gene>
<evidence type="ECO:0000256" key="2">
    <source>
        <dbReference type="ARBA" id="ARBA00022692"/>
    </source>
</evidence>
<comment type="subcellular location">
    <subcellularLocation>
        <location evidence="1">Endomembrane system</location>
        <topology evidence="1">Multi-pass membrane protein</topology>
    </subcellularLocation>
</comment>
<keyword evidence="4 5" id="KW-0472">Membrane</keyword>
<accession>A0A511AHK4</accession>
<evidence type="ECO:0000256" key="3">
    <source>
        <dbReference type="ARBA" id="ARBA00022989"/>
    </source>
</evidence>